<dbReference type="Gene3D" id="3.30.450.260">
    <property type="entry name" value="Haem NO binding associated domain"/>
    <property type="match status" value="1"/>
</dbReference>
<dbReference type="InterPro" id="IPR038158">
    <property type="entry name" value="H-NOX_domain_sf"/>
</dbReference>
<dbReference type="InterPro" id="IPR011645">
    <property type="entry name" value="HNOB_dom_associated"/>
</dbReference>
<dbReference type="GO" id="GO:0019934">
    <property type="term" value="P:cGMP-mediated signaling"/>
    <property type="evidence" value="ECO:0007669"/>
    <property type="project" value="TreeGrafter"/>
</dbReference>
<evidence type="ECO:0000256" key="6">
    <source>
        <dbReference type="ARBA" id="ARBA00023239"/>
    </source>
</evidence>
<comment type="subcellular location">
    <subcellularLocation>
        <location evidence="1">Cytoplasm</location>
    </subcellularLocation>
</comment>
<dbReference type="InterPro" id="IPR024096">
    <property type="entry name" value="NO_sig/Golgi_transp_ligand-bd"/>
</dbReference>
<organism evidence="10 11">
    <name type="scientific">Cinara cedri</name>
    <dbReference type="NCBI Taxonomy" id="506608"/>
    <lineage>
        <taxon>Eukaryota</taxon>
        <taxon>Metazoa</taxon>
        <taxon>Ecdysozoa</taxon>
        <taxon>Arthropoda</taxon>
        <taxon>Hexapoda</taxon>
        <taxon>Insecta</taxon>
        <taxon>Pterygota</taxon>
        <taxon>Neoptera</taxon>
        <taxon>Paraneoptera</taxon>
        <taxon>Hemiptera</taxon>
        <taxon>Sternorrhyncha</taxon>
        <taxon>Aphidomorpha</taxon>
        <taxon>Aphidoidea</taxon>
        <taxon>Aphididae</taxon>
        <taxon>Lachninae</taxon>
        <taxon>Cinara</taxon>
    </lineage>
</organism>
<evidence type="ECO:0000313" key="10">
    <source>
        <dbReference type="EMBL" id="VVC33687.1"/>
    </source>
</evidence>
<keyword evidence="3" id="KW-0963">Cytoplasm</keyword>
<dbReference type="PROSITE" id="PS50125">
    <property type="entry name" value="GUANYLATE_CYCLASE_2"/>
    <property type="match status" value="1"/>
</dbReference>
<proteinExistence type="predicted"/>
<keyword evidence="7" id="KW-0141">cGMP biosynthesis</keyword>
<dbReference type="InterPro" id="IPR001054">
    <property type="entry name" value="A/G_cyclase"/>
</dbReference>
<dbReference type="Gene3D" id="3.30.70.1230">
    <property type="entry name" value="Nucleotide cyclase"/>
    <property type="match status" value="1"/>
</dbReference>
<dbReference type="SUPFAM" id="SSF111126">
    <property type="entry name" value="Ligand-binding domain in the NO signalling and Golgi transport"/>
    <property type="match status" value="2"/>
</dbReference>
<dbReference type="PANTHER" id="PTHR45655:SF5">
    <property type="entry name" value="SOLUBLE GUANYLATE CYCLASE 89DA-RELATED"/>
    <property type="match status" value="1"/>
</dbReference>
<evidence type="ECO:0000256" key="4">
    <source>
        <dbReference type="ARBA" id="ARBA00022741"/>
    </source>
</evidence>
<evidence type="ECO:0000256" key="2">
    <source>
        <dbReference type="ARBA" id="ARBA00012202"/>
    </source>
</evidence>
<keyword evidence="5" id="KW-0342">GTP-binding</keyword>
<evidence type="ECO:0000259" key="9">
    <source>
        <dbReference type="PROSITE" id="PS50125"/>
    </source>
</evidence>
<dbReference type="SMART" id="SM00044">
    <property type="entry name" value="CYCc"/>
    <property type="match status" value="1"/>
</dbReference>
<dbReference type="GO" id="GO:0008074">
    <property type="term" value="C:guanylate cyclase complex, soluble"/>
    <property type="evidence" value="ECO:0007669"/>
    <property type="project" value="TreeGrafter"/>
</dbReference>
<dbReference type="Proteomes" id="UP000325440">
    <property type="component" value="Unassembled WGS sequence"/>
</dbReference>
<dbReference type="InterPro" id="IPR029787">
    <property type="entry name" value="Nucleotide_cyclase"/>
</dbReference>
<protein>
    <recommendedName>
        <fullName evidence="2">guanylate cyclase</fullName>
        <ecNumber evidence="2">4.6.1.2</ecNumber>
    </recommendedName>
</protein>
<dbReference type="EMBL" id="CABPRJ010000972">
    <property type="protein sequence ID" value="VVC33687.1"/>
    <property type="molecule type" value="Genomic_DNA"/>
</dbReference>
<dbReference type="OrthoDB" id="1890790at2759"/>
<dbReference type="Pfam" id="PF07700">
    <property type="entry name" value="HNOB"/>
    <property type="match status" value="2"/>
</dbReference>
<dbReference type="Pfam" id="PF07701">
    <property type="entry name" value="HNOBA"/>
    <property type="match status" value="1"/>
</dbReference>
<dbReference type="Pfam" id="PF00211">
    <property type="entry name" value="Guanylate_cyc"/>
    <property type="match status" value="1"/>
</dbReference>
<dbReference type="SUPFAM" id="SSF55073">
    <property type="entry name" value="Nucleotide cyclase"/>
    <property type="match status" value="1"/>
</dbReference>
<accession>A0A5E4MUJ4</accession>
<dbReference type="Gene3D" id="3.90.1520.10">
    <property type="entry name" value="H-NOX domain"/>
    <property type="match status" value="1"/>
</dbReference>
<dbReference type="GO" id="GO:0020037">
    <property type="term" value="F:heme binding"/>
    <property type="evidence" value="ECO:0007669"/>
    <property type="project" value="InterPro"/>
</dbReference>
<dbReference type="GO" id="GO:0070482">
    <property type="term" value="P:response to oxygen levels"/>
    <property type="evidence" value="ECO:0007669"/>
    <property type="project" value="TreeGrafter"/>
</dbReference>
<evidence type="ECO:0000313" key="11">
    <source>
        <dbReference type="Proteomes" id="UP000325440"/>
    </source>
</evidence>
<evidence type="ECO:0000256" key="3">
    <source>
        <dbReference type="ARBA" id="ARBA00022490"/>
    </source>
</evidence>
<dbReference type="AlphaFoldDB" id="A0A5E4MUJ4"/>
<name>A0A5E4MUJ4_9HEMI</name>
<dbReference type="Gene3D" id="6.10.250.780">
    <property type="match status" value="1"/>
</dbReference>
<keyword evidence="6" id="KW-0456">Lyase</keyword>
<dbReference type="PANTHER" id="PTHR45655">
    <property type="entry name" value="GUANYLATE CYCLASE SOLUBLE SUBUNIT BETA-2"/>
    <property type="match status" value="1"/>
</dbReference>
<evidence type="ECO:0000256" key="1">
    <source>
        <dbReference type="ARBA" id="ARBA00004496"/>
    </source>
</evidence>
<gene>
    <name evidence="10" type="ORF">CINCED_3A010727</name>
</gene>
<dbReference type="GO" id="GO:0005525">
    <property type="term" value="F:GTP binding"/>
    <property type="evidence" value="ECO:0007669"/>
    <property type="project" value="UniProtKB-KW"/>
</dbReference>
<evidence type="ECO:0000256" key="8">
    <source>
        <dbReference type="SAM" id="MobiDB-lite"/>
    </source>
</evidence>
<dbReference type="CDD" id="cd07302">
    <property type="entry name" value="CHD"/>
    <property type="match status" value="1"/>
</dbReference>
<keyword evidence="11" id="KW-1185">Reference proteome</keyword>
<evidence type="ECO:0000256" key="7">
    <source>
        <dbReference type="ARBA" id="ARBA00023293"/>
    </source>
</evidence>
<dbReference type="InterPro" id="IPR042463">
    <property type="entry name" value="HNOB_dom_associated_sf"/>
</dbReference>
<feature type="domain" description="Guanylate cyclase" evidence="9">
    <location>
        <begin position="490"/>
        <end position="615"/>
    </location>
</feature>
<sequence length="674" mass="75962">MYGMLLESVQYFIQLEYGEEAWREVVRLARCKWYVFNTHHIYPDGLMPELAAAAAELLADPVDPPEDSGDGACGKGGGIGGGGCGSDPPTADSFMRYFGKCFVRFFSNLGYDAPIRATGRYFCEFLKNVDNLHLQMRFAYPKMKSPSMYMSHVDRNGCVLVYRSTRRGFTQYFMGQLDQIANEVYATKLKIRVLQEELNTTTVSAQLMASAVAKAAGPQNVLVKYRLDFDNSAFMDQYAAVQTFDRLQLPSIPVGVLLRLFPFGVIIDRGIRIMDAGEKLLSVWGVSTADEVRGHGVIEHFVLRRPRDIPFTWTNLMYLTSVTFELEVLRGTHAISTTEKNGSSTKGEKKSVSPLPATLDRRGSYGSRSILLKGQMRHIKEIDVVVFLCSPVVNNLDELQAMSLYMNDLNLHGLSRELVLAGWQHCSRLEMMFERAEQWSQDLEDNYEQLDKWKRKGDYLLYSMLPKSVADQLQNGQATMNTCKAFNLVSVMFCEVQGLRQQVTIQGVMNVVKCMNTVFSCFDSLTDRFHVYKVETVNQVYMAVSGAPEYTREHARNVTNLSLEFAENIRNLQSDIQIQIKIGIHSGPVVAGVVGMKVPRYCLFGDTVNTASRMQTTSQPGKIHISVTTKRLLPQNMYTLTSRGPVTVKGKGKMETFWVDKKPKSPQTEKRHSV</sequence>
<feature type="region of interest" description="Disordered" evidence="8">
    <location>
        <begin position="337"/>
        <end position="360"/>
    </location>
</feature>
<dbReference type="InterPro" id="IPR011644">
    <property type="entry name" value="Heme_NO-bd"/>
</dbReference>
<evidence type="ECO:0000256" key="5">
    <source>
        <dbReference type="ARBA" id="ARBA00023134"/>
    </source>
</evidence>
<dbReference type="EC" id="4.6.1.2" evidence="2"/>
<dbReference type="GO" id="GO:0004383">
    <property type="term" value="F:guanylate cyclase activity"/>
    <property type="evidence" value="ECO:0007669"/>
    <property type="project" value="UniProtKB-EC"/>
</dbReference>
<keyword evidence="4" id="KW-0547">Nucleotide-binding</keyword>
<reference evidence="10 11" key="1">
    <citation type="submission" date="2019-08" db="EMBL/GenBank/DDBJ databases">
        <authorList>
            <person name="Alioto T."/>
            <person name="Alioto T."/>
            <person name="Gomez Garrido J."/>
        </authorList>
    </citation>
    <scope>NUCLEOTIDE SEQUENCE [LARGE SCALE GENOMIC DNA]</scope>
</reference>